<reference evidence="3" key="1">
    <citation type="journal article" date="2023" name="Mol. Phylogenet. Evol.">
        <title>Genome-scale phylogeny and comparative genomics of the fungal order Sordariales.</title>
        <authorList>
            <person name="Hensen N."/>
            <person name="Bonometti L."/>
            <person name="Westerberg I."/>
            <person name="Brannstrom I.O."/>
            <person name="Guillou S."/>
            <person name="Cros-Aarteil S."/>
            <person name="Calhoun S."/>
            <person name="Haridas S."/>
            <person name="Kuo A."/>
            <person name="Mondo S."/>
            <person name="Pangilinan J."/>
            <person name="Riley R."/>
            <person name="LaButti K."/>
            <person name="Andreopoulos B."/>
            <person name="Lipzen A."/>
            <person name="Chen C."/>
            <person name="Yan M."/>
            <person name="Daum C."/>
            <person name="Ng V."/>
            <person name="Clum A."/>
            <person name="Steindorff A."/>
            <person name="Ohm R.A."/>
            <person name="Martin F."/>
            <person name="Silar P."/>
            <person name="Natvig D.O."/>
            <person name="Lalanne C."/>
            <person name="Gautier V."/>
            <person name="Ament-Velasquez S.L."/>
            <person name="Kruys A."/>
            <person name="Hutchinson M.I."/>
            <person name="Powell A.J."/>
            <person name="Barry K."/>
            <person name="Miller A.N."/>
            <person name="Grigoriev I.V."/>
            <person name="Debuchy R."/>
            <person name="Gladieux P."/>
            <person name="Hiltunen Thoren M."/>
            <person name="Johannesson H."/>
        </authorList>
    </citation>
    <scope>NUCLEOTIDE SEQUENCE</scope>
    <source>
        <strain evidence="3">CBS 333.67</strain>
    </source>
</reference>
<protein>
    <recommendedName>
        <fullName evidence="2">C2H2-type domain-containing protein</fullName>
    </recommendedName>
</protein>
<accession>A0AAJ0GM44</accession>
<reference evidence="3" key="2">
    <citation type="submission" date="2023-06" db="EMBL/GenBank/DDBJ databases">
        <authorList>
            <consortium name="Lawrence Berkeley National Laboratory"/>
            <person name="Mondo S.J."/>
            <person name="Hensen N."/>
            <person name="Bonometti L."/>
            <person name="Westerberg I."/>
            <person name="Brannstrom I.O."/>
            <person name="Guillou S."/>
            <person name="Cros-Aarteil S."/>
            <person name="Calhoun S."/>
            <person name="Haridas S."/>
            <person name="Kuo A."/>
            <person name="Pangilinan J."/>
            <person name="Riley R."/>
            <person name="Labutti K."/>
            <person name="Andreopoulos B."/>
            <person name="Lipzen A."/>
            <person name="Chen C."/>
            <person name="Yanf M."/>
            <person name="Daum C."/>
            <person name="Ng V."/>
            <person name="Clum A."/>
            <person name="Steindorff A."/>
            <person name="Ohm R."/>
            <person name="Martin F."/>
            <person name="Silar P."/>
            <person name="Natvig D."/>
            <person name="Lalanne C."/>
            <person name="Gautier V."/>
            <person name="Ament-Velasquez S.L."/>
            <person name="Kruys A."/>
            <person name="Hutchinson M.I."/>
            <person name="Powell A.J."/>
            <person name="Barry K."/>
            <person name="Miller A.N."/>
            <person name="Grigoriev I.V."/>
            <person name="Debuchy R."/>
            <person name="Gladieux P."/>
            <person name="Thoren M.H."/>
            <person name="Johannesson H."/>
        </authorList>
    </citation>
    <scope>NUCLEOTIDE SEQUENCE</scope>
    <source>
        <strain evidence="3">CBS 333.67</strain>
    </source>
</reference>
<evidence type="ECO:0000259" key="2">
    <source>
        <dbReference type="PROSITE" id="PS00028"/>
    </source>
</evidence>
<feature type="domain" description="C2H2-type" evidence="2">
    <location>
        <begin position="98"/>
        <end position="119"/>
    </location>
</feature>
<sequence length="269" mass="30525">MKRPREPEEAPLEEATTVVRNTAATYGNDHGSGLEQIIDNGADSLPPAAKIAELDTSESEEDREVKIYCALPPHKEPLQFSSYGNYETHYRDKHTNRCLQCRKNFPSAHFLSLHIEETHDSFSEVRKERGERTFSCFVEGCDKKCTTPHKRKMHLIDKHMYPRSFFFAITREGIDGRQSLLQERPRRRRESTSAMPSPRGSFQGQGQRPVADQPQASADSHVVADSTEKETEQQPDQEMEDLAGAMAALRFVPMSVRFGRGKKAGFAKR</sequence>
<comment type="caution">
    <text evidence="3">The sequence shown here is derived from an EMBL/GenBank/DDBJ whole genome shotgun (WGS) entry which is preliminary data.</text>
</comment>
<dbReference type="SMART" id="SM00355">
    <property type="entry name" value="ZnF_C2H2"/>
    <property type="match status" value="2"/>
</dbReference>
<name>A0AAJ0GM44_9PEZI</name>
<dbReference type="InterPro" id="IPR039258">
    <property type="entry name" value="ZNF511"/>
</dbReference>
<keyword evidence="4" id="KW-1185">Reference proteome</keyword>
<dbReference type="InterPro" id="IPR013087">
    <property type="entry name" value="Znf_C2H2_type"/>
</dbReference>
<dbReference type="RefSeq" id="XP_062718263.1">
    <property type="nucleotide sequence ID" value="XM_062863882.1"/>
</dbReference>
<feature type="region of interest" description="Disordered" evidence="1">
    <location>
        <begin position="177"/>
        <end position="244"/>
    </location>
</feature>
<proteinExistence type="predicted"/>
<organism evidence="3 4">
    <name type="scientific">Chaetomium strumarium</name>
    <dbReference type="NCBI Taxonomy" id="1170767"/>
    <lineage>
        <taxon>Eukaryota</taxon>
        <taxon>Fungi</taxon>
        <taxon>Dikarya</taxon>
        <taxon>Ascomycota</taxon>
        <taxon>Pezizomycotina</taxon>
        <taxon>Sordariomycetes</taxon>
        <taxon>Sordariomycetidae</taxon>
        <taxon>Sordariales</taxon>
        <taxon>Chaetomiaceae</taxon>
        <taxon>Chaetomium</taxon>
    </lineage>
</organism>
<dbReference type="PROSITE" id="PS00028">
    <property type="entry name" value="ZINC_FINGER_C2H2_1"/>
    <property type="match status" value="1"/>
</dbReference>
<dbReference type="EMBL" id="JAUDZG010000007">
    <property type="protein sequence ID" value="KAK3302483.1"/>
    <property type="molecule type" value="Genomic_DNA"/>
</dbReference>
<dbReference type="GeneID" id="87882711"/>
<evidence type="ECO:0000313" key="3">
    <source>
        <dbReference type="EMBL" id="KAK3302483.1"/>
    </source>
</evidence>
<dbReference type="Proteomes" id="UP001273166">
    <property type="component" value="Unassembled WGS sequence"/>
</dbReference>
<dbReference type="PANTHER" id="PTHR21354">
    <property type="entry name" value="ZINC FINGER PROTEIN 511"/>
    <property type="match status" value="1"/>
</dbReference>
<dbReference type="AlphaFoldDB" id="A0AAJ0GM44"/>
<evidence type="ECO:0000313" key="4">
    <source>
        <dbReference type="Proteomes" id="UP001273166"/>
    </source>
</evidence>
<evidence type="ECO:0000256" key="1">
    <source>
        <dbReference type="SAM" id="MobiDB-lite"/>
    </source>
</evidence>
<feature type="region of interest" description="Disordered" evidence="1">
    <location>
        <begin position="1"/>
        <end position="41"/>
    </location>
</feature>
<feature type="compositionally biased region" description="Polar residues" evidence="1">
    <location>
        <begin position="192"/>
        <end position="206"/>
    </location>
</feature>
<dbReference type="PANTHER" id="PTHR21354:SF0">
    <property type="entry name" value="ZINC FINGER PROTEIN 511"/>
    <property type="match status" value="1"/>
</dbReference>
<gene>
    <name evidence="3" type="ORF">B0T15DRAFT_307269</name>
</gene>